<dbReference type="eggNOG" id="ENOG5033YTN">
    <property type="taxonomic scope" value="Bacteria"/>
</dbReference>
<feature type="compositionally biased region" description="Acidic residues" evidence="3">
    <location>
        <begin position="136"/>
        <end position="146"/>
    </location>
</feature>
<comment type="subcellular location">
    <subcellularLocation>
        <location evidence="1">Membrane</location>
    </subcellularLocation>
</comment>
<dbReference type="PANTHER" id="PTHR37042">
    <property type="entry name" value="OUTER MEMBRANE PROTEIN RV1973"/>
    <property type="match status" value="1"/>
</dbReference>
<dbReference type="HOGENOM" id="CLU_064294_0_0_11"/>
<dbReference type="RefSeq" id="WP_005453209.1">
    <property type="nucleotide sequence ID" value="NZ_CM001440.1"/>
</dbReference>
<sequence length="368" mass="39172">MPPSRRRIPAPQPPVPARRPRVAGLRKPSPTKRSPEPAETTETTETTETNEPTGTTGTTGTNGAPGTPDTGSGTGEADETRTEHTRAPEPVESGEPEPVTPVTSDDELPKQEAGRDKPSPRPKTRDRGTARPTDADQVDVTDEDAEAAVPRTGRDSGREDSDSVEETSRSRRAGYPVLAALLAATLVLSGLAVFFKVKHGEATELTANTAMVDVASTAEVKQAMQDAAQRLFSVNYQDMGATDEAADRFLASEEVRRTYDALMGDYRQQATEQKIVVTTTAVRSAVVLLDGDRARVMVYVDQMATRAGSEQPMGGPAAMWFEAERRDGAWKVADLNVYGASQSDTRSGAAPAEAEPSSSQAGDSTEGN</sequence>
<keyword evidence="6" id="KW-1185">Reference proteome</keyword>
<feature type="region of interest" description="Disordered" evidence="3">
    <location>
        <begin position="1"/>
        <end position="171"/>
    </location>
</feature>
<organism evidence="5 6">
    <name type="scientific">Saccharomonospora cyanea NA-134</name>
    <dbReference type="NCBI Taxonomy" id="882082"/>
    <lineage>
        <taxon>Bacteria</taxon>
        <taxon>Bacillati</taxon>
        <taxon>Actinomycetota</taxon>
        <taxon>Actinomycetes</taxon>
        <taxon>Pseudonocardiales</taxon>
        <taxon>Pseudonocardiaceae</taxon>
        <taxon>Saccharomonospora</taxon>
    </lineage>
</organism>
<evidence type="ECO:0000256" key="2">
    <source>
        <dbReference type="ARBA" id="ARBA00023136"/>
    </source>
</evidence>
<feature type="compositionally biased region" description="Basic and acidic residues" evidence="3">
    <location>
        <begin position="78"/>
        <end position="89"/>
    </location>
</feature>
<feature type="compositionally biased region" description="Basic and acidic residues" evidence="3">
    <location>
        <begin position="107"/>
        <end position="129"/>
    </location>
</feature>
<dbReference type="InterPro" id="IPR032710">
    <property type="entry name" value="NTF2-like_dom_sf"/>
</dbReference>
<dbReference type="Proteomes" id="UP000002791">
    <property type="component" value="Chromosome"/>
</dbReference>
<dbReference type="AlphaFoldDB" id="H5XFN1"/>
<dbReference type="STRING" id="882082.SaccyDRAFT_0474"/>
<keyword evidence="4" id="KW-0812">Transmembrane</keyword>
<dbReference type="EMBL" id="CM001440">
    <property type="protein sequence ID" value="EHR59402.1"/>
    <property type="molecule type" value="Genomic_DNA"/>
</dbReference>
<feature type="compositionally biased region" description="Low complexity" evidence="3">
    <location>
        <begin position="347"/>
        <end position="362"/>
    </location>
</feature>
<feature type="compositionally biased region" description="Low complexity" evidence="3">
    <location>
        <begin position="37"/>
        <end position="71"/>
    </location>
</feature>
<keyword evidence="4" id="KW-1133">Transmembrane helix</keyword>
<dbReference type="GO" id="GO:0016020">
    <property type="term" value="C:membrane"/>
    <property type="evidence" value="ECO:0007669"/>
    <property type="project" value="UniProtKB-SubCell"/>
</dbReference>
<name>H5XFN1_9PSEU</name>
<accession>H5XFN1</accession>
<reference evidence="5 6" key="1">
    <citation type="submission" date="2011-11" db="EMBL/GenBank/DDBJ databases">
        <title>The Noncontiguous Finished sequence of Saccharomonospora cyanea NA-134.</title>
        <authorList>
            <consortium name="US DOE Joint Genome Institute"/>
            <person name="Lucas S."/>
            <person name="Han J."/>
            <person name="Lapidus A."/>
            <person name="Cheng J.-F."/>
            <person name="Goodwin L."/>
            <person name="Pitluck S."/>
            <person name="Peters L."/>
            <person name="Ovchinnikova G."/>
            <person name="Lu M."/>
            <person name="Detter J.C."/>
            <person name="Han C."/>
            <person name="Tapia R."/>
            <person name="Land M."/>
            <person name="Hauser L."/>
            <person name="Kyrpides N."/>
            <person name="Ivanova N."/>
            <person name="Pagani I."/>
            <person name="Brambilla E.-M."/>
            <person name="Klenk H.-P."/>
            <person name="Woyke T."/>
        </authorList>
    </citation>
    <scope>NUCLEOTIDE SEQUENCE [LARGE SCALE GENOMIC DNA]</scope>
    <source>
        <strain evidence="5 6">NA-134</strain>
    </source>
</reference>
<evidence type="ECO:0000256" key="3">
    <source>
        <dbReference type="SAM" id="MobiDB-lite"/>
    </source>
</evidence>
<evidence type="ECO:0000313" key="6">
    <source>
        <dbReference type="Proteomes" id="UP000002791"/>
    </source>
</evidence>
<gene>
    <name evidence="5" type="ORF">SaccyDRAFT_0474</name>
</gene>
<evidence type="ECO:0000256" key="4">
    <source>
        <dbReference type="SAM" id="Phobius"/>
    </source>
</evidence>
<dbReference type="PANTHER" id="PTHR37042:SF4">
    <property type="entry name" value="OUTER MEMBRANE PROTEIN RV1973"/>
    <property type="match status" value="1"/>
</dbReference>
<proteinExistence type="predicted"/>
<evidence type="ECO:0008006" key="7">
    <source>
        <dbReference type="Google" id="ProtNLM"/>
    </source>
</evidence>
<keyword evidence="2 4" id="KW-0472">Membrane</keyword>
<dbReference type="SUPFAM" id="SSF54427">
    <property type="entry name" value="NTF2-like"/>
    <property type="match status" value="1"/>
</dbReference>
<feature type="transmembrane region" description="Helical" evidence="4">
    <location>
        <begin position="175"/>
        <end position="195"/>
    </location>
</feature>
<protein>
    <recommendedName>
        <fullName evidence="7">Mce-associated membrane protein</fullName>
    </recommendedName>
</protein>
<dbReference type="OrthoDB" id="5192320at2"/>
<evidence type="ECO:0000256" key="1">
    <source>
        <dbReference type="ARBA" id="ARBA00004370"/>
    </source>
</evidence>
<feature type="compositionally biased region" description="Basic and acidic residues" evidence="3">
    <location>
        <begin position="152"/>
        <end position="169"/>
    </location>
</feature>
<feature type="compositionally biased region" description="Low complexity" evidence="3">
    <location>
        <begin position="90"/>
        <end position="102"/>
    </location>
</feature>
<evidence type="ECO:0000313" key="5">
    <source>
        <dbReference type="EMBL" id="EHR59402.1"/>
    </source>
</evidence>
<feature type="region of interest" description="Disordered" evidence="3">
    <location>
        <begin position="341"/>
        <end position="368"/>
    </location>
</feature>